<protein>
    <submittedName>
        <fullName evidence="3">Integrase/recombinase</fullName>
    </submittedName>
</protein>
<evidence type="ECO:0000256" key="1">
    <source>
        <dbReference type="SAM" id="Coils"/>
    </source>
</evidence>
<keyword evidence="2" id="KW-0472">Membrane</keyword>
<organism evidence="3 4">
    <name type="scientific">Thermocatellispora tengchongensis</name>
    <dbReference type="NCBI Taxonomy" id="1073253"/>
    <lineage>
        <taxon>Bacteria</taxon>
        <taxon>Bacillati</taxon>
        <taxon>Actinomycetota</taxon>
        <taxon>Actinomycetes</taxon>
        <taxon>Streptosporangiales</taxon>
        <taxon>Streptosporangiaceae</taxon>
        <taxon>Thermocatellispora</taxon>
    </lineage>
</organism>
<accession>A0A840PM26</accession>
<evidence type="ECO:0000256" key="2">
    <source>
        <dbReference type="SAM" id="Phobius"/>
    </source>
</evidence>
<name>A0A840PM26_9ACTN</name>
<feature type="transmembrane region" description="Helical" evidence="2">
    <location>
        <begin position="173"/>
        <end position="194"/>
    </location>
</feature>
<dbReference type="Proteomes" id="UP000578449">
    <property type="component" value="Unassembled WGS sequence"/>
</dbReference>
<proteinExistence type="predicted"/>
<feature type="transmembrane region" description="Helical" evidence="2">
    <location>
        <begin position="40"/>
        <end position="60"/>
    </location>
</feature>
<dbReference type="AlphaFoldDB" id="A0A840PM26"/>
<keyword evidence="1" id="KW-0175">Coiled coil</keyword>
<keyword evidence="2" id="KW-0812">Transmembrane</keyword>
<gene>
    <name evidence="3" type="ORF">HNP84_009721</name>
</gene>
<feature type="transmembrane region" description="Helical" evidence="2">
    <location>
        <begin position="16"/>
        <end position="34"/>
    </location>
</feature>
<dbReference type="RefSeq" id="WP_185056766.1">
    <property type="nucleotide sequence ID" value="NZ_BAABIX010000005.1"/>
</dbReference>
<sequence>MSEQPRDREPLERNSWRFGIFSGFVGVASIVSAADSESWLRTTIVIVATLVVGAATLFVIERRARRRDQLAADDPVTEITRRAEKFQKAYDEFADYLDKVQQAINEQKAVRETLIAQAQQAIDEQKAARDALIAQAREHQQLLELSRDEAEKIREILTSEVPGETRTERLRNVLFLITGGLASVPVGILVNYLASHLT</sequence>
<dbReference type="EMBL" id="JACHGN010000035">
    <property type="protein sequence ID" value="MBB5139956.1"/>
    <property type="molecule type" value="Genomic_DNA"/>
</dbReference>
<keyword evidence="4" id="KW-1185">Reference proteome</keyword>
<evidence type="ECO:0000313" key="3">
    <source>
        <dbReference type="EMBL" id="MBB5139956.1"/>
    </source>
</evidence>
<evidence type="ECO:0000313" key="4">
    <source>
        <dbReference type="Proteomes" id="UP000578449"/>
    </source>
</evidence>
<comment type="caution">
    <text evidence="3">The sequence shown here is derived from an EMBL/GenBank/DDBJ whole genome shotgun (WGS) entry which is preliminary data.</text>
</comment>
<reference evidence="3 4" key="1">
    <citation type="submission" date="2020-08" db="EMBL/GenBank/DDBJ databases">
        <title>Genomic Encyclopedia of Type Strains, Phase IV (KMG-IV): sequencing the most valuable type-strain genomes for metagenomic binning, comparative biology and taxonomic classification.</title>
        <authorList>
            <person name="Goeker M."/>
        </authorList>
    </citation>
    <scope>NUCLEOTIDE SEQUENCE [LARGE SCALE GENOMIC DNA]</scope>
    <source>
        <strain evidence="3 4">DSM 45615</strain>
    </source>
</reference>
<keyword evidence="2" id="KW-1133">Transmembrane helix</keyword>
<feature type="coiled-coil region" evidence="1">
    <location>
        <begin position="97"/>
        <end position="142"/>
    </location>
</feature>